<dbReference type="GO" id="GO:0005179">
    <property type="term" value="F:hormone activity"/>
    <property type="evidence" value="ECO:0007669"/>
    <property type="project" value="InterPro"/>
</dbReference>
<keyword evidence="3" id="KW-0964">Secreted</keyword>
<evidence type="ECO:0000256" key="2">
    <source>
        <dbReference type="ARBA" id="ARBA00010022"/>
    </source>
</evidence>
<evidence type="ECO:0000256" key="4">
    <source>
        <dbReference type="SAM" id="SignalP"/>
    </source>
</evidence>
<organism evidence="5">
    <name type="scientific">Capitella teleta</name>
    <name type="common">Polychaete worm</name>
    <dbReference type="NCBI Taxonomy" id="283909"/>
    <lineage>
        <taxon>Eukaryota</taxon>
        <taxon>Metazoa</taxon>
        <taxon>Spiralia</taxon>
        <taxon>Lophotrochozoa</taxon>
        <taxon>Annelida</taxon>
        <taxon>Polychaeta</taxon>
        <taxon>Sedentaria</taxon>
        <taxon>Scolecida</taxon>
        <taxon>Capitellidae</taxon>
        <taxon>Capitella</taxon>
    </lineage>
</organism>
<keyword evidence="7" id="KW-1185">Reference proteome</keyword>
<dbReference type="GO" id="GO:0005576">
    <property type="term" value="C:extracellular region"/>
    <property type="evidence" value="ECO:0007669"/>
    <property type="project" value="UniProtKB-SubCell"/>
</dbReference>
<dbReference type="HOGENOM" id="CLU_1961667_0_0_1"/>
<keyword evidence="4" id="KW-0732">Signal</keyword>
<reference evidence="6" key="3">
    <citation type="submission" date="2015-06" db="UniProtKB">
        <authorList>
            <consortium name="EnsemblMetazoa"/>
        </authorList>
    </citation>
    <scope>IDENTIFICATION</scope>
</reference>
<dbReference type="AlphaFoldDB" id="R7TTE7"/>
<feature type="signal peptide" evidence="4">
    <location>
        <begin position="1"/>
        <end position="28"/>
    </location>
</feature>
<reference evidence="5 7" key="2">
    <citation type="journal article" date="2013" name="Nature">
        <title>Insights into bilaterian evolution from three spiralian genomes.</title>
        <authorList>
            <person name="Simakov O."/>
            <person name="Marletaz F."/>
            <person name="Cho S.J."/>
            <person name="Edsinger-Gonzales E."/>
            <person name="Havlak P."/>
            <person name="Hellsten U."/>
            <person name="Kuo D.H."/>
            <person name="Larsson T."/>
            <person name="Lv J."/>
            <person name="Arendt D."/>
            <person name="Savage R."/>
            <person name="Osoegawa K."/>
            <person name="de Jong P."/>
            <person name="Grimwood J."/>
            <person name="Chapman J.A."/>
            <person name="Shapiro H."/>
            <person name="Aerts A."/>
            <person name="Otillar R.P."/>
            <person name="Terry A.Y."/>
            <person name="Boore J.L."/>
            <person name="Grigoriev I.V."/>
            <person name="Lindberg D.R."/>
            <person name="Seaver E.C."/>
            <person name="Weisblat D.A."/>
            <person name="Putnam N.H."/>
            <person name="Rokhsar D.S."/>
        </authorList>
    </citation>
    <scope>NUCLEOTIDE SEQUENCE</scope>
    <source>
        <strain evidence="5 7">I ESC-2004</strain>
    </source>
</reference>
<dbReference type="EMBL" id="AMQN01000256">
    <property type="status" value="NOT_ANNOTATED_CDS"/>
    <property type="molecule type" value="Genomic_DNA"/>
</dbReference>
<dbReference type="InterPro" id="IPR001955">
    <property type="entry name" value="Pancreatic_hormone-like"/>
</dbReference>
<dbReference type="Pfam" id="PF00159">
    <property type="entry name" value="Hormone_3"/>
    <property type="match status" value="1"/>
</dbReference>
<dbReference type="EMBL" id="KB308724">
    <property type="protein sequence ID" value="ELT96872.1"/>
    <property type="molecule type" value="Genomic_DNA"/>
</dbReference>
<feature type="chain" id="PRO_5008787329" evidence="4">
    <location>
        <begin position="29"/>
        <end position="128"/>
    </location>
</feature>
<evidence type="ECO:0000256" key="3">
    <source>
        <dbReference type="ARBA" id="ARBA00022525"/>
    </source>
</evidence>
<comment type="subcellular location">
    <subcellularLocation>
        <location evidence="1">Secreted</location>
    </subcellularLocation>
</comment>
<dbReference type="Proteomes" id="UP000014760">
    <property type="component" value="Unassembled WGS sequence"/>
</dbReference>
<sequence length="128" mass="14240">MRPSNDCLCLLAIALTCLLALCPVSVTSFKLASPDMTPVGIVRRSPGSAIQERSDGPQTPHNFQSIADLNKYLSEVTDYYNLVSRPRKSEPNEKSQIYGGGLKERSLCHPWLPRSWIIDSICGFSFEH</sequence>
<gene>
    <name evidence="5" type="ORF">CAPTEDRAFT_203238</name>
</gene>
<evidence type="ECO:0000313" key="6">
    <source>
        <dbReference type="EnsemblMetazoa" id="CapteP203238"/>
    </source>
</evidence>
<evidence type="ECO:0000313" key="7">
    <source>
        <dbReference type="Proteomes" id="UP000014760"/>
    </source>
</evidence>
<protein>
    <submittedName>
        <fullName evidence="5 6">Uncharacterized protein</fullName>
    </submittedName>
</protein>
<evidence type="ECO:0000256" key="1">
    <source>
        <dbReference type="ARBA" id="ARBA00004613"/>
    </source>
</evidence>
<dbReference type="PROSITE" id="PS50276">
    <property type="entry name" value="PANCREATIC_HORMONE_2"/>
    <property type="match status" value="1"/>
</dbReference>
<evidence type="ECO:0000313" key="5">
    <source>
        <dbReference type="EMBL" id="ELT96872.1"/>
    </source>
</evidence>
<name>R7TTE7_CAPTE</name>
<reference evidence="7" key="1">
    <citation type="submission" date="2012-12" db="EMBL/GenBank/DDBJ databases">
        <authorList>
            <person name="Hellsten U."/>
            <person name="Grimwood J."/>
            <person name="Chapman J.A."/>
            <person name="Shapiro H."/>
            <person name="Aerts A."/>
            <person name="Otillar R.P."/>
            <person name="Terry A.Y."/>
            <person name="Boore J.L."/>
            <person name="Simakov O."/>
            <person name="Marletaz F."/>
            <person name="Cho S.-J."/>
            <person name="Edsinger-Gonzales E."/>
            <person name="Havlak P."/>
            <person name="Kuo D.-H."/>
            <person name="Larsson T."/>
            <person name="Lv J."/>
            <person name="Arendt D."/>
            <person name="Savage R."/>
            <person name="Osoegawa K."/>
            <person name="de Jong P."/>
            <person name="Lindberg D.R."/>
            <person name="Seaver E.C."/>
            <person name="Weisblat D.A."/>
            <person name="Putnam N.H."/>
            <person name="Grigoriev I.V."/>
            <person name="Rokhsar D.S."/>
        </authorList>
    </citation>
    <scope>NUCLEOTIDE SEQUENCE</scope>
    <source>
        <strain evidence="7">I ESC-2004</strain>
    </source>
</reference>
<accession>R7TTE7</accession>
<proteinExistence type="inferred from homology"/>
<dbReference type="EnsemblMetazoa" id="CapteT203238">
    <property type="protein sequence ID" value="CapteP203238"/>
    <property type="gene ID" value="CapteG203238"/>
</dbReference>
<comment type="similarity">
    <text evidence="2">Belongs to the NPY family.</text>
</comment>